<evidence type="ECO:0000256" key="6">
    <source>
        <dbReference type="ARBA" id="ARBA00023136"/>
    </source>
</evidence>
<dbReference type="EMBL" id="JAYMGO010000014">
    <property type="protein sequence ID" value="KAL1262090.1"/>
    <property type="molecule type" value="Genomic_DNA"/>
</dbReference>
<accession>A0ABR3MBW1</accession>
<dbReference type="Gene3D" id="2.40.160.110">
    <property type="match status" value="1"/>
</dbReference>
<keyword evidence="2 8" id="KW-0812">Transmembrane</keyword>
<organism evidence="13 14">
    <name type="scientific">Cirrhinus molitorella</name>
    <name type="common">mud carp</name>
    <dbReference type="NCBI Taxonomy" id="172907"/>
    <lineage>
        <taxon>Eukaryota</taxon>
        <taxon>Metazoa</taxon>
        <taxon>Chordata</taxon>
        <taxon>Craniata</taxon>
        <taxon>Vertebrata</taxon>
        <taxon>Euteleostomi</taxon>
        <taxon>Actinopterygii</taxon>
        <taxon>Neopterygii</taxon>
        <taxon>Teleostei</taxon>
        <taxon>Ostariophysi</taxon>
        <taxon>Cypriniformes</taxon>
        <taxon>Cyprinidae</taxon>
        <taxon>Labeoninae</taxon>
        <taxon>Labeonini</taxon>
        <taxon>Cirrhinus</taxon>
    </lineage>
</organism>
<proteinExistence type="inferred from homology"/>
<feature type="transmembrane region" description="Helical" evidence="10">
    <location>
        <begin position="476"/>
        <end position="500"/>
    </location>
</feature>
<evidence type="ECO:0000256" key="3">
    <source>
        <dbReference type="ARBA" id="ARBA00022729"/>
    </source>
</evidence>
<keyword evidence="3" id="KW-0732">Signal</keyword>
<evidence type="ECO:0000256" key="8">
    <source>
        <dbReference type="PROSITE-ProRule" id="PRU00740"/>
    </source>
</evidence>
<dbReference type="Pfam" id="PF01299">
    <property type="entry name" value="Lamp2-like_luminal"/>
    <property type="match status" value="1"/>
</dbReference>
<comment type="subcellular location">
    <subcellularLocation>
        <location evidence="1">Endosome membrane</location>
        <topology evidence="1">Single-pass type I membrane protein</topology>
    </subcellularLocation>
    <subcellularLocation>
        <location evidence="8">Lysosome membrane</location>
        <topology evidence="8">Single-pass type I membrane protein</topology>
    </subcellularLocation>
</comment>
<evidence type="ECO:0008006" key="15">
    <source>
        <dbReference type="Google" id="ProtNLM"/>
    </source>
</evidence>
<protein>
    <recommendedName>
        <fullName evidence="15">Lysosome-associated membrane glycoprotein 2</fullName>
    </recommendedName>
</protein>
<dbReference type="PROSITE" id="PS51407">
    <property type="entry name" value="LAMP_3"/>
    <property type="match status" value="1"/>
</dbReference>
<evidence type="ECO:0000256" key="1">
    <source>
        <dbReference type="ARBA" id="ARBA00004530"/>
    </source>
</evidence>
<evidence type="ECO:0000256" key="9">
    <source>
        <dbReference type="SAM" id="MobiDB-lite"/>
    </source>
</evidence>
<keyword evidence="5 10" id="KW-1133">Transmembrane helix</keyword>
<evidence type="ECO:0000256" key="10">
    <source>
        <dbReference type="SAM" id="Phobius"/>
    </source>
</evidence>
<evidence type="ECO:0000256" key="4">
    <source>
        <dbReference type="ARBA" id="ARBA00022753"/>
    </source>
</evidence>
<keyword evidence="4" id="KW-0967">Endosome</keyword>
<feature type="domain" description="Lysosome-associated membrane glycoprotein 2-like transmembrane" evidence="12">
    <location>
        <begin position="517"/>
        <end position="548"/>
    </location>
</feature>
<feature type="compositionally biased region" description="Polar residues" evidence="9">
    <location>
        <begin position="217"/>
        <end position="229"/>
    </location>
</feature>
<keyword evidence="14" id="KW-1185">Reference proteome</keyword>
<name>A0ABR3MBW1_9TELE</name>
<feature type="transmembrane region" description="Helical" evidence="10">
    <location>
        <begin position="512"/>
        <end position="538"/>
    </location>
</feature>
<evidence type="ECO:0000259" key="11">
    <source>
        <dbReference type="Pfam" id="PF01299"/>
    </source>
</evidence>
<dbReference type="PANTHER" id="PTHR11506:SF6">
    <property type="entry name" value="LYSOSOME-ASSOCIATED MEMBRANE GLYCOPROTEIN 2"/>
    <property type="match status" value="1"/>
</dbReference>
<keyword evidence="7" id="KW-0325">Glycoprotein</keyword>
<keyword evidence="8" id="KW-0458">Lysosome</keyword>
<feature type="disulfide bond" evidence="8">
    <location>
        <begin position="431"/>
        <end position="468"/>
    </location>
</feature>
<gene>
    <name evidence="13" type="ORF">QQF64_007355</name>
</gene>
<evidence type="ECO:0000259" key="12">
    <source>
        <dbReference type="Pfam" id="PF21222"/>
    </source>
</evidence>
<evidence type="ECO:0000256" key="5">
    <source>
        <dbReference type="ARBA" id="ARBA00022989"/>
    </source>
</evidence>
<sequence>MLRSRVWTLYIPRSRSGQVQPRGSEYEGGEKEDKLRSAAPLGPFSVLVIASRGKMVEYCFLSLEHTPARSTKSVGLQTAFRLGLFALKHSAERWVSAREIDWYFRFEEKGRQYIVRKLVSKPLKTLEIYHSKEEEESVVLSYDLYELRFEAEFTALLNRVTLGPGVTYRLSAQRNHPPVAMAVRGCVTLLFILLTGIVHSDDLVTSPLYATEELPSTPATTENPSTAHVTTKITTEPPTTPHNTTNSTTEPPTTPHNTTNSTTEPPTTPHNTTNSTTEPPTTPHHNITNSTTEAPTTNATTTPTAPPTTPPIPNPAVGNYNVKSGNDTFCLMAKMGLQFSFKINENTSLQTVNLDPNVTEVSGTCGSGGSDSSLLLKSEEITVHFVFTNVSQKFRLHALTFSVNVGNGNVFNISNNNLSLWEASVGSSYMCKKEQSYNITDKLTLNTFELQVQPFGVQKNKFNTAQDCVADDPDNFVVPIAVGVALAVLIIIVLLAYLIGRKRTEECFLDSDLSFLVPIAVGVALSFLIILVLISYLIGRRKSRTGYQSV</sequence>
<comment type="caution">
    <text evidence="8">Lacks conserved residue(s) required for the propagation of feature annotation.</text>
</comment>
<feature type="compositionally biased region" description="Pro residues" evidence="9">
    <location>
        <begin position="304"/>
        <end position="314"/>
    </location>
</feature>
<dbReference type="PANTHER" id="PTHR11506">
    <property type="entry name" value="LYSOSOME-ASSOCIATED MEMBRANE GLYCOPROTEIN"/>
    <property type="match status" value="1"/>
</dbReference>
<feature type="domain" description="Lysosome-associated membrane glycoprotein 2-like transmembrane" evidence="12">
    <location>
        <begin position="478"/>
        <end position="504"/>
    </location>
</feature>
<evidence type="ECO:0000256" key="2">
    <source>
        <dbReference type="ARBA" id="ARBA00022692"/>
    </source>
</evidence>
<dbReference type="InterPro" id="IPR048524">
    <property type="entry name" value="Lamp2-like_TM"/>
</dbReference>
<feature type="region of interest" description="Disordered" evidence="9">
    <location>
        <begin position="214"/>
        <end position="319"/>
    </location>
</feature>
<evidence type="ECO:0000313" key="13">
    <source>
        <dbReference type="EMBL" id="KAL1262090.1"/>
    </source>
</evidence>
<keyword evidence="6 8" id="KW-0472">Membrane</keyword>
<comment type="caution">
    <text evidence="13">The sequence shown here is derived from an EMBL/GenBank/DDBJ whole genome shotgun (WGS) entry which is preliminary data.</text>
</comment>
<feature type="compositionally biased region" description="Low complexity" evidence="9">
    <location>
        <begin position="230"/>
        <end position="303"/>
    </location>
</feature>
<dbReference type="Proteomes" id="UP001558613">
    <property type="component" value="Unassembled WGS sequence"/>
</dbReference>
<dbReference type="Pfam" id="PF21222">
    <property type="entry name" value="Lamp2_2nd"/>
    <property type="match status" value="2"/>
</dbReference>
<dbReference type="InterPro" id="IPR048528">
    <property type="entry name" value="Lamp2-like_luminal"/>
</dbReference>
<dbReference type="InterPro" id="IPR002000">
    <property type="entry name" value="Lysosome-assoc_membr_glycop"/>
</dbReference>
<feature type="domain" description="Lysosome-associated membrane glycoprotein 2-like luminal" evidence="11">
    <location>
        <begin position="315"/>
        <end position="457"/>
    </location>
</feature>
<evidence type="ECO:0000256" key="7">
    <source>
        <dbReference type="ARBA" id="ARBA00023180"/>
    </source>
</evidence>
<reference evidence="13 14" key="1">
    <citation type="submission" date="2023-09" db="EMBL/GenBank/DDBJ databases">
        <authorList>
            <person name="Wang M."/>
        </authorList>
    </citation>
    <scope>NUCLEOTIDE SEQUENCE [LARGE SCALE GENOMIC DNA]</scope>
    <source>
        <strain evidence="13">GT-2023</strain>
        <tissue evidence="13">Liver</tissue>
    </source>
</reference>
<evidence type="ECO:0000313" key="14">
    <source>
        <dbReference type="Proteomes" id="UP001558613"/>
    </source>
</evidence>
<comment type="similarity">
    <text evidence="8">Belongs to the LAMP family.</text>
</comment>
<dbReference type="PRINTS" id="PR00336">
    <property type="entry name" value="LYSASSOCTDMP"/>
</dbReference>
<keyword evidence="8" id="KW-1015">Disulfide bond</keyword>